<dbReference type="AlphaFoldDB" id="A0A848CXR7"/>
<proteinExistence type="predicted"/>
<comment type="caution">
    <text evidence="2">The sequence shown here is derived from an EMBL/GenBank/DDBJ whole genome shotgun (WGS) entry which is preliminary data.</text>
</comment>
<reference evidence="2 3" key="1">
    <citation type="submission" date="2020-04" db="EMBL/GenBank/DDBJ databases">
        <authorList>
            <person name="Hitch T.C.A."/>
            <person name="Wylensek D."/>
            <person name="Clavel T."/>
        </authorList>
    </citation>
    <scope>NUCLEOTIDE SEQUENCE [LARGE SCALE GENOMIC DNA]</scope>
    <source>
        <strain evidence="2 3">WB01_D5_05</strain>
    </source>
</reference>
<dbReference type="Pfam" id="PF04233">
    <property type="entry name" value="Phage_Mu_F"/>
    <property type="match status" value="1"/>
</dbReference>
<protein>
    <recommendedName>
        <fullName evidence="1">Phage head morphogenesis domain-containing protein</fullName>
    </recommendedName>
</protein>
<evidence type="ECO:0000313" key="3">
    <source>
        <dbReference type="Proteomes" id="UP000561326"/>
    </source>
</evidence>
<evidence type="ECO:0000313" key="2">
    <source>
        <dbReference type="EMBL" id="NMF00246.1"/>
    </source>
</evidence>
<name>A0A848CXR7_ANEAE</name>
<accession>A0A848CXR7</accession>
<dbReference type="RefSeq" id="WP_168976043.1">
    <property type="nucleotide sequence ID" value="NZ_JABAGO010000042.1"/>
</dbReference>
<organism evidence="2 3">
    <name type="scientific">Aneurinibacillus aneurinilyticus</name>
    <name type="common">Bacillus aneurinolyticus</name>
    <dbReference type="NCBI Taxonomy" id="1391"/>
    <lineage>
        <taxon>Bacteria</taxon>
        <taxon>Bacillati</taxon>
        <taxon>Bacillota</taxon>
        <taxon>Bacilli</taxon>
        <taxon>Bacillales</taxon>
        <taxon>Paenibacillaceae</taxon>
        <taxon>Aneurinibacillus group</taxon>
        <taxon>Aneurinibacillus</taxon>
    </lineage>
</organism>
<sequence>MKWLDKLRNWRAKQAVTRAVRSVIRGFTSGKQTQHRWEQQFSWYENIVKRSEYRQKNVMETLKVIRDINPDASMAIWNFLRLGNSGHELECLNMKGKPDEQGLELLNTLAKRVGKLYGGGLDQLINVFLLTGYTQGAIALEVELNESLDDVVDFHAVDPSSLDFRRNNETGEMELVQKQSDGRYKVMNPEQVFYHPFDPDIGDPYGRSPILPVLQIVFFQVEVLKDLKAVAHHQGHARLDISVVEEAIIKNIPQSILAQGQDAVMKFVSDYIGQIEEKFNSLKPDDNLFHTDSIKVDMVGGTNGKSMDVTKIIDVINQQIVSSLKQLPILLGRNEGTTETHGTIQWQIYVAGIESIQRGIKRLLERAYNVALQVYGRQGRARLTFNELRTADRYKEAQAEEIETRTRITQVQQGWRTNDEAALEMVGHPAVSEPQAPTMPLGIARQRSRRTTGKRTVKTRAEEDEYVKDIPVSWASDVAELTTRAGNDFYGLLQGQLDFYIERLRNAPEVPTWALIDIERMRMATTREQKPEPPLEFEEWVLVNILTATGTQLELWTETGLDWMEQAAIMAGRATLLELDTSIDFDHRDEGLIRWLMRRANDAADLIQGVTDKDVIMTLWDVAYEGNYTIVKFADALQEAHAFSRERAIVIARTEILNSARAGQYYGDKQSGMVIGKQWMSAHQDNTRDGHREADGQIRAFDEPFYVANAEGQAEMLMFPGDSSMGASGSNVINCRCWYKRILQGEEDLLKGGA</sequence>
<dbReference type="EMBL" id="JABAGO010000042">
    <property type="protein sequence ID" value="NMF00246.1"/>
    <property type="molecule type" value="Genomic_DNA"/>
</dbReference>
<evidence type="ECO:0000259" key="1">
    <source>
        <dbReference type="Pfam" id="PF04233"/>
    </source>
</evidence>
<dbReference type="Proteomes" id="UP000561326">
    <property type="component" value="Unassembled WGS sequence"/>
</dbReference>
<dbReference type="InterPro" id="IPR006528">
    <property type="entry name" value="Phage_head_morphogenesis_dom"/>
</dbReference>
<gene>
    <name evidence="2" type="ORF">HF838_18625</name>
</gene>
<feature type="domain" description="Phage head morphogenesis" evidence="1">
    <location>
        <begin position="631"/>
        <end position="737"/>
    </location>
</feature>